<evidence type="ECO:0000313" key="1">
    <source>
        <dbReference type="EMBL" id="ETO30475.1"/>
    </source>
</evidence>
<sequence length="189" mass="21682">MRAIIGGSANHLLFITHSPANISVFNLNIFQYIKHETLPSDIWITYHCFVPKNKKSNEMLLFCKKTGLSIKYDEDHNTFEIHKIRVCTTINSLHSYACICVDDFILFLWMRLASPLPIAIANCVAVLSEDNAFVHILGFAEVASIHIKTKLKDCMGRIEQWVSEDKEIIDIEDVNIELEEMKQNLDITK</sequence>
<gene>
    <name evidence="1" type="ORF">RFI_06644</name>
</gene>
<proteinExistence type="predicted"/>
<protein>
    <submittedName>
        <fullName evidence="1">Uncharacterized protein</fullName>
    </submittedName>
</protein>
<name>X6NW01_RETFI</name>
<dbReference type="Proteomes" id="UP000023152">
    <property type="component" value="Unassembled WGS sequence"/>
</dbReference>
<accession>X6NW01</accession>
<dbReference type="AlphaFoldDB" id="X6NW01"/>
<comment type="caution">
    <text evidence="1">The sequence shown here is derived from an EMBL/GenBank/DDBJ whole genome shotgun (WGS) entry which is preliminary data.</text>
</comment>
<organism evidence="1 2">
    <name type="scientific">Reticulomyxa filosa</name>
    <dbReference type="NCBI Taxonomy" id="46433"/>
    <lineage>
        <taxon>Eukaryota</taxon>
        <taxon>Sar</taxon>
        <taxon>Rhizaria</taxon>
        <taxon>Retaria</taxon>
        <taxon>Foraminifera</taxon>
        <taxon>Monothalamids</taxon>
        <taxon>Reticulomyxidae</taxon>
        <taxon>Reticulomyxa</taxon>
    </lineage>
</organism>
<evidence type="ECO:0000313" key="2">
    <source>
        <dbReference type="Proteomes" id="UP000023152"/>
    </source>
</evidence>
<reference evidence="1 2" key="1">
    <citation type="journal article" date="2013" name="Curr. Biol.">
        <title>The Genome of the Foraminiferan Reticulomyxa filosa.</title>
        <authorList>
            <person name="Glockner G."/>
            <person name="Hulsmann N."/>
            <person name="Schleicher M."/>
            <person name="Noegel A.A."/>
            <person name="Eichinger L."/>
            <person name="Gallinger C."/>
            <person name="Pawlowski J."/>
            <person name="Sierra R."/>
            <person name="Euteneuer U."/>
            <person name="Pillet L."/>
            <person name="Moustafa A."/>
            <person name="Platzer M."/>
            <person name="Groth M."/>
            <person name="Szafranski K."/>
            <person name="Schliwa M."/>
        </authorList>
    </citation>
    <scope>NUCLEOTIDE SEQUENCE [LARGE SCALE GENOMIC DNA]</scope>
</reference>
<dbReference type="EMBL" id="ASPP01005452">
    <property type="protein sequence ID" value="ETO30475.1"/>
    <property type="molecule type" value="Genomic_DNA"/>
</dbReference>
<dbReference type="OrthoDB" id="10251809at2759"/>
<keyword evidence="2" id="KW-1185">Reference proteome</keyword>